<gene>
    <name evidence="2" type="ORF">GFL91_03875</name>
</gene>
<proteinExistence type="predicted"/>
<organism evidence="2 3">
    <name type="scientific">Rhizobium leguminosarum bv. viciae</name>
    <dbReference type="NCBI Taxonomy" id="387"/>
    <lineage>
        <taxon>Bacteria</taxon>
        <taxon>Pseudomonadati</taxon>
        <taxon>Pseudomonadota</taxon>
        <taxon>Alphaproteobacteria</taxon>
        <taxon>Hyphomicrobiales</taxon>
        <taxon>Rhizobiaceae</taxon>
        <taxon>Rhizobium/Agrobacterium group</taxon>
        <taxon>Rhizobium</taxon>
    </lineage>
</organism>
<protein>
    <recommendedName>
        <fullName evidence="4">KAP NTPase domain-containing protein</fullName>
    </recommendedName>
</protein>
<sequence>MRNWFKRGEETKIAAPEHEEPEDVTSLAVEPVTHLDQYLAYYIGRKKPGYAVLVTGDWGSGKTFQVRNALPDTHAYYVSLFGLNTPEDVEAQVFTKMFPWASAVKRVADKVDGTSVNIPVWGAVGTGGLAGWIAGSLIRNQVDLSRPLIFDDLERCTVANDILLGLINRYVEHHGCRVIVIAHDTKVVKSFAENKEKVFGQTINIVPNVEAAFQAFVTFFERPGVADRLGEKRREVLSMFRESGAASLRVLRHVVEDVGRLVNALEDRHLANDMAVIELIRMFSALAIETRSNRLERADLLKRGEKIFGFRMDRGRNRADPPEPPAFVAAAQKYSSVDISSTLLGDEVLIEMLFDGRFDQGHIRDSLNRSAYFLEKEAAPPWQVVGSFDKLDDQDVDQALQRMNEQFEKREASSSGEILHIVSLKMMMASSGASKSTLRQVADASKTYIDDLLKAGKLPPRPAGWMWTDDFASSHGGVGYWVADSYKAEFKEVFDHLVASRIKARDKMLPEEAPALLEVLKSDGQKFFEKVCHTHNGLMEYEDIPILAHIEPSDFVDAWLLSPKTGWYWIGNALKQRRNAAPQYPALAAEIAWYPKVHREMLNRAKSESGLTRVRIERAADLIGLPRSTPRTSGPRPTAAPRTPAAS</sequence>
<feature type="region of interest" description="Disordered" evidence="1">
    <location>
        <begin position="625"/>
        <end position="647"/>
    </location>
</feature>
<dbReference type="SUPFAM" id="SSF52540">
    <property type="entry name" value="P-loop containing nucleoside triphosphate hydrolases"/>
    <property type="match status" value="1"/>
</dbReference>
<evidence type="ECO:0000313" key="2">
    <source>
        <dbReference type="EMBL" id="NKM44146.1"/>
    </source>
</evidence>
<reference evidence="2" key="1">
    <citation type="submission" date="2019-10" db="EMBL/GenBank/DDBJ databases">
        <title>Rhizobium leguminosarum symbiovar viciae collection.</title>
        <authorList>
            <person name="Boivin S."/>
            <person name="Lepetit M."/>
        </authorList>
    </citation>
    <scope>NUCLEOTIDE SEQUENCE</scope>
    <source>
        <strain evidence="2">L143</strain>
    </source>
</reference>
<name>A0A8I2KGQ8_RHILV</name>
<feature type="compositionally biased region" description="Basic and acidic residues" evidence="1">
    <location>
        <begin position="1"/>
        <end position="18"/>
    </location>
</feature>
<evidence type="ECO:0000256" key="1">
    <source>
        <dbReference type="SAM" id="MobiDB-lite"/>
    </source>
</evidence>
<dbReference type="RefSeq" id="WP_168275006.1">
    <property type="nucleotide sequence ID" value="NZ_WIEZ01000002.1"/>
</dbReference>
<comment type="caution">
    <text evidence="2">The sequence shown here is derived from an EMBL/GenBank/DDBJ whole genome shotgun (WGS) entry which is preliminary data.</text>
</comment>
<accession>A0A8I2KGQ8</accession>
<dbReference type="InterPro" id="IPR027417">
    <property type="entry name" value="P-loop_NTPase"/>
</dbReference>
<feature type="compositionally biased region" description="Low complexity" evidence="1">
    <location>
        <begin position="626"/>
        <end position="647"/>
    </location>
</feature>
<feature type="region of interest" description="Disordered" evidence="1">
    <location>
        <begin position="1"/>
        <end position="24"/>
    </location>
</feature>
<evidence type="ECO:0008006" key="4">
    <source>
        <dbReference type="Google" id="ProtNLM"/>
    </source>
</evidence>
<dbReference type="AlphaFoldDB" id="A0A8I2KGQ8"/>
<dbReference type="Proteomes" id="UP000662259">
    <property type="component" value="Unassembled WGS sequence"/>
</dbReference>
<evidence type="ECO:0000313" key="3">
    <source>
        <dbReference type="Proteomes" id="UP000662259"/>
    </source>
</evidence>
<dbReference type="EMBL" id="WIEZ01000002">
    <property type="protein sequence ID" value="NKM44146.1"/>
    <property type="molecule type" value="Genomic_DNA"/>
</dbReference>